<dbReference type="OrthoDB" id="5100964at2759"/>
<dbReference type="AlphaFoldDB" id="A0A8H5KUF7"/>
<dbReference type="EMBL" id="JAAOAS010000347">
    <property type="protein sequence ID" value="KAF5578861.1"/>
    <property type="molecule type" value="Genomic_DNA"/>
</dbReference>
<accession>A0A8H5KUF7</accession>
<evidence type="ECO:0000259" key="1">
    <source>
        <dbReference type="Pfam" id="PF02373"/>
    </source>
</evidence>
<sequence length="213" mass="23495">MADDKDGTVHILRSVNAVLVGIKIWVLILPEAEANFKNFIKKNWSLGKCVRAISHLKILISPSRLDAENITHTIKIGYPGNLIATAQAQHHKVINKGPCMAESVNFALTGDSVRSPDLAKCNTDDLGFSHLARRVPAPAVLNKRKRIEKQPTRTRESRGRAALEQAADQLRSAGYVLTALVISDTLPSNRIYRLKCSLMSRATITAFYDVAEL</sequence>
<dbReference type="Gene3D" id="2.60.120.650">
    <property type="entry name" value="Cupin"/>
    <property type="match status" value="1"/>
</dbReference>
<reference evidence="2 3" key="1">
    <citation type="submission" date="2020-05" db="EMBL/GenBank/DDBJ databases">
        <title>Identification and distribution of gene clusters putatively required for synthesis of sphingolipid metabolism inhibitors in phylogenetically diverse species of the filamentous fungus Fusarium.</title>
        <authorList>
            <person name="Kim H.-S."/>
            <person name="Busman M."/>
            <person name="Brown D.W."/>
            <person name="Divon H."/>
            <person name="Uhlig S."/>
            <person name="Proctor R.H."/>
        </authorList>
    </citation>
    <scope>NUCLEOTIDE SEQUENCE [LARGE SCALE GENOMIC DNA]</scope>
    <source>
        <strain evidence="2 3">NRRL 36939</strain>
    </source>
</reference>
<proteinExistence type="predicted"/>
<keyword evidence="2" id="KW-0489">Methyltransferase</keyword>
<evidence type="ECO:0000313" key="2">
    <source>
        <dbReference type="EMBL" id="KAF5578861.1"/>
    </source>
</evidence>
<protein>
    <submittedName>
        <fullName evidence="2">Lysine specific demethylase 4c</fullName>
    </submittedName>
</protein>
<organism evidence="2 3">
    <name type="scientific">Fusarium pseudocircinatum</name>
    <dbReference type="NCBI Taxonomy" id="56676"/>
    <lineage>
        <taxon>Eukaryota</taxon>
        <taxon>Fungi</taxon>
        <taxon>Dikarya</taxon>
        <taxon>Ascomycota</taxon>
        <taxon>Pezizomycotina</taxon>
        <taxon>Sordariomycetes</taxon>
        <taxon>Hypocreomycetidae</taxon>
        <taxon>Hypocreales</taxon>
        <taxon>Nectriaceae</taxon>
        <taxon>Fusarium</taxon>
        <taxon>Fusarium fujikuroi species complex</taxon>
    </lineage>
</organism>
<dbReference type="Pfam" id="PF02373">
    <property type="entry name" value="JmjC"/>
    <property type="match status" value="1"/>
</dbReference>
<gene>
    <name evidence="2" type="ORF">FPCIR_11405</name>
</gene>
<evidence type="ECO:0000313" key="3">
    <source>
        <dbReference type="Proteomes" id="UP000546213"/>
    </source>
</evidence>
<dbReference type="GO" id="GO:0008168">
    <property type="term" value="F:methyltransferase activity"/>
    <property type="evidence" value="ECO:0007669"/>
    <property type="project" value="UniProtKB-KW"/>
</dbReference>
<dbReference type="GO" id="GO:0032259">
    <property type="term" value="P:methylation"/>
    <property type="evidence" value="ECO:0007669"/>
    <property type="project" value="UniProtKB-KW"/>
</dbReference>
<dbReference type="InterPro" id="IPR003347">
    <property type="entry name" value="JmjC_dom"/>
</dbReference>
<name>A0A8H5KUF7_9HYPO</name>
<keyword evidence="3" id="KW-1185">Reference proteome</keyword>
<comment type="caution">
    <text evidence="2">The sequence shown here is derived from an EMBL/GenBank/DDBJ whole genome shotgun (WGS) entry which is preliminary data.</text>
</comment>
<dbReference type="Proteomes" id="UP000546213">
    <property type="component" value="Unassembled WGS sequence"/>
</dbReference>
<keyword evidence="2" id="KW-0808">Transferase</keyword>
<feature type="domain" description="JmjC" evidence="1">
    <location>
        <begin position="18"/>
        <end position="106"/>
    </location>
</feature>